<dbReference type="GO" id="GO:0033699">
    <property type="term" value="F:DNA 5'-adenosine monophosphate hydrolase activity"/>
    <property type="evidence" value="ECO:0007669"/>
    <property type="project" value="TreeGrafter"/>
</dbReference>
<dbReference type="PROSITE" id="PS51084">
    <property type="entry name" value="HIT_2"/>
    <property type="match status" value="1"/>
</dbReference>
<protein>
    <submittedName>
        <fullName evidence="3">7131_t:CDS:1</fullName>
    </submittedName>
</protein>
<dbReference type="AlphaFoldDB" id="A0A9N9NWG1"/>
<feature type="domain" description="HIT" evidence="2">
    <location>
        <begin position="257"/>
        <end position="327"/>
    </location>
</feature>
<dbReference type="Gene3D" id="3.40.220.10">
    <property type="entry name" value="Leucine Aminopeptidase, subunit E, domain 1"/>
    <property type="match status" value="2"/>
</dbReference>
<dbReference type="GO" id="GO:0005634">
    <property type="term" value="C:nucleus"/>
    <property type="evidence" value="ECO:0007669"/>
    <property type="project" value="TreeGrafter"/>
</dbReference>
<name>A0A9N9NWG1_9GLOM</name>
<evidence type="ECO:0000256" key="1">
    <source>
        <dbReference type="PROSITE-ProRule" id="PRU00464"/>
    </source>
</evidence>
<organism evidence="3 4">
    <name type="scientific">Cetraspora pellucida</name>
    <dbReference type="NCBI Taxonomy" id="1433469"/>
    <lineage>
        <taxon>Eukaryota</taxon>
        <taxon>Fungi</taxon>
        <taxon>Fungi incertae sedis</taxon>
        <taxon>Mucoromycota</taxon>
        <taxon>Glomeromycotina</taxon>
        <taxon>Glomeromycetes</taxon>
        <taxon>Diversisporales</taxon>
        <taxon>Gigasporaceae</taxon>
        <taxon>Cetraspora</taxon>
    </lineage>
</organism>
<dbReference type="Proteomes" id="UP000789759">
    <property type="component" value="Unassembled WGS sequence"/>
</dbReference>
<comment type="caution">
    <text evidence="3">The sequence shown here is derived from an EMBL/GenBank/DDBJ whole genome shotgun (WGS) entry which is preliminary data.</text>
</comment>
<dbReference type="GO" id="GO:0030983">
    <property type="term" value="F:mismatched DNA binding"/>
    <property type="evidence" value="ECO:0007669"/>
    <property type="project" value="TreeGrafter"/>
</dbReference>
<dbReference type="OrthoDB" id="3512845at2759"/>
<reference evidence="3" key="1">
    <citation type="submission" date="2021-06" db="EMBL/GenBank/DDBJ databases">
        <authorList>
            <person name="Kallberg Y."/>
            <person name="Tangrot J."/>
            <person name="Rosling A."/>
        </authorList>
    </citation>
    <scope>NUCLEOTIDE SEQUENCE</scope>
    <source>
        <strain evidence="3">FL966</strain>
    </source>
</reference>
<dbReference type="EMBL" id="CAJVQA010021021">
    <property type="protein sequence ID" value="CAG8766904.1"/>
    <property type="molecule type" value="Genomic_DNA"/>
</dbReference>
<dbReference type="SUPFAM" id="SSF54197">
    <property type="entry name" value="HIT-like"/>
    <property type="match status" value="1"/>
</dbReference>
<keyword evidence="4" id="KW-1185">Reference proteome</keyword>
<gene>
    <name evidence="3" type="ORF">CPELLU_LOCUS15633</name>
</gene>
<evidence type="ECO:0000313" key="3">
    <source>
        <dbReference type="EMBL" id="CAG8766904.1"/>
    </source>
</evidence>
<dbReference type="SUPFAM" id="SSF52949">
    <property type="entry name" value="Macro domain-like"/>
    <property type="match status" value="1"/>
</dbReference>
<feature type="non-terminal residue" evidence="3">
    <location>
        <position position="1"/>
    </location>
</feature>
<dbReference type="GO" id="GO:0000012">
    <property type="term" value="P:single strand break repair"/>
    <property type="evidence" value="ECO:0007669"/>
    <property type="project" value="TreeGrafter"/>
</dbReference>
<dbReference type="GO" id="GO:0003725">
    <property type="term" value="F:double-stranded RNA binding"/>
    <property type="evidence" value="ECO:0007669"/>
    <property type="project" value="TreeGrafter"/>
</dbReference>
<dbReference type="GO" id="GO:0003697">
    <property type="term" value="F:single-stranded DNA binding"/>
    <property type="evidence" value="ECO:0007669"/>
    <property type="project" value="TreeGrafter"/>
</dbReference>
<evidence type="ECO:0000259" key="2">
    <source>
        <dbReference type="PROSITE" id="PS51084"/>
    </source>
</evidence>
<comment type="caution">
    <text evidence="1">Lacks conserved residue(s) required for the propagation of feature annotation.</text>
</comment>
<proteinExistence type="predicted"/>
<sequence>DDKKSSGNNIIKLGFPSLSTTIGQIPIDEAARIACEVIKEFLNSHKNDWDFQLILIDQDERVLNIFELEWKKFKENEESRFQIKLGDFVEIMVEIEIEYIVNESTWRLKPDVTPLSKSLYEVIGSKLFEEMKRLYPNPGIVGEAYPVPIPSTSEFYKGVNQIIYVISPNMNPSRPDPVSLEVAKNALKESYQSMLNAFWTLKNGQQYTPRRQQSQEKRSAFDVLMGIVHNSASTPKPTTRSSSSTHTFSWGRDVLLPYCERPEIFSDKEVYSYDDNIVIIWDKYPKAKIHLLVMPRQLKIDSLEELKKQDLNLIQTMKRKGQQVIDS</sequence>
<dbReference type="InterPro" id="IPR043472">
    <property type="entry name" value="Macro_dom-like"/>
</dbReference>
<evidence type="ECO:0000313" key="4">
    <source>
        <dbReference type="Proteomes" id="UP000789759"/>
    </source>
</evidence>
<dbReference type="InterPro" id="IPR011146">
    <property type="entry name" value="HIT-like"/>
</dbReference>
<dbReference type="Pfam" id="PF11969">
    <property type="entry name" value="DcpS_C"/>
    <property type="match status" value="1"/>
</dbReference>
<dbReference type="GO" id="GO:1990165">
    <property type="term" value="F:single-strand break-containing DNA binding"/>
    <property type="evidence" value="ECO:0007669"/>
    <property type="project" value="TreeGrafter"/>
</dbReference>
<accession>A0A9N9NWG1</accession>
<dbReference type="PANTHER" id="PTHR12486:SF4">
    <property type="entry name" value="APRATAXIN"/>
    <property type="match status" value="1"/>
</dbReference>
<dbReference type="Gene3D" id="3.30.428.10">
    <property type="entry name" value="HIT-like"/>
    <property type="match status" value="1"/>
</dbReference>
<dbReference type="PANTHER" id="PTHR12486">
    <property type="entry name" value="APRATAXIN-RELATED"/>
    <property type="match status" value="1"/>
</dbReference>
<dbReference type="InterPro" id="IPR036265">
    <property type="entry name" value="HIT-like_sf"/>
</dbReference>